<dbReference type="AlphaFoldDB" id="A0AAD1XZR0"/>
<reference evidence="1" key="1">
    <citation type="submission" date="2023-07" db="EMBL/GenBank/DDBJ databases">
        <authorList>
            <consortium name="AG Swart"/>
            <person name="Singh M."/>
            <person name="Singh A."/>
            <person name="Seah K."/>
            <person name="Emmerich C."/>
        </authorList>
    </citation>
    <scope>NUCLEOTIDE SEQUENCE</scope>
    <source>
        <strain evidence="1">DP1</strain>
    </source>
</reference>
<keyword evidence="2" id="KW-1185">Reference proteome</keyword>
<organism evidence="1 2">
    <name type="scientific">Euplotes crassus</name>
    <dbReference type="NCBI Taxonomy" id="5936"/>
    <lineage>
        <taxon>Eukaryota</taxon>
        <taxon>Sar</taxon>
        <taxon>Alveolata</taxon>
        <taxon>Ciliophora</taxon>
        <taxon>Intramacronucleata</taxon>
        <taxon>Spirotrichea</taxon>
        <taxon>Hypotrichia</taxon>
        <taxon>Euplotida</taxon>
        <taxon>Euplotidae</taxon>
        <taxon>Moneuplotes</taxon>
    </lineage>
</organism>
<sequence>MRNTNNTNLTGLQSRNSSSISQIFVNDHIRGGTFDSRKNELKQSAKRISLMREELLSKDSEEKLNQAFKKALDEANLSSTSRVEVYEDPQIHQQHEDQIRMTRQTQSKFIIKKGIRKRALGFRENSIRLSQRGVHVFIPPPLKNGPTPDKLSSVNEECISKGYIETPRDHFNDKNIMVDDQYNNSQPGSNAHLSQKFVRLRRNTSYLNSQQVTRNTSKEKISVQEKEHMLNITSSHLDVEKDILYADNTNFIVGNPLEKNHTCTEGAKLITNDSKILSSSDASEEKTILKSVGTNVGLNGPFAFNSDDYKLPSRK</sequence>
<gene>
    <name evidence="1" type="ORF">ECRASSUSDP1_LOCUS24111</name>
</gene>
<accession>A0AAD1XZR0</accession>
<protein>
    <submittedName>
        <fullName evidence="1">Uncharacterized protein</fullName>
    </submittedName>
</protein>
<dbReference type="EMBL" id="CAMPGE010024814">
    <property type="protein sequence ID" value="CAI2382633.1"/>
    <property type="molecule type" value="Genomic_DNA"/>
</dbReference>
<evidence type="ECO:0000313" key="1">
    <source>
        <dbReference type="EMBL" id="CAI2382633.1"/>
    </source>
</evidence>
<dbReference type="Proteomes" id="UP001295684">
    <property type="component" value="Unassembled WGS sequence"/>
</dbReference>
<evidence type="ECO:0000313" key="2">
    <source>
        <dbReference type="Proteomes" id="UP001295684"/>
    </source>
</evidence>
<proteinExistence type="predicted"/>
<name>A0AAD1XZR0_EUPCR</name>
<comment type="caution">
    <text evidence="1">The sequence shown here is derived from an EMBL/GenBank/DDBJ whole genome shotgun (WGS) entry which is preliminary data.</text>
</comment>